<protein>
    <submittedName>
        <fullName evidence="1">DUF4249 domain-containing protein</fullName>
    </submittedName>
</protein>
<proteinExistence type="predicted"/>
<dbReference type="EMBL" id="JACYTQ010000012">
    <property type="protein sequence ID" value="MBD8491319.1"/>
    <property type="molecule type" value="Genomic_DNA"/>
</dbReference>
<dbReference type="InterPro" id="IPR025345">
    <property type="entry name" value="DUF4249"/>
</dbReference>
<dbReference type="PROSITE" id="PS51257">
    <property type="entry name" value="PROKAR_LIPOPROTEIN"/>
    <property type="match status" value="1"/>
</dbReference>
<keyword evidence="2" id="KW-1185">Reference proteome</keyword>
<dbReference type="Proteomes" id="UP000647133">
    <property type="component" value="Unassembled WGS sequence"/>
</dbReference>
<evidence type="ECO:0000313" key="2">
    <source>
        <dbReference type="Proteomes" id="UP000647133"/>
    </source>
</evidence>
<accession>A0ABR9AS01</accession>
<reference evidence="1 2" key="1">
    <citation type="submission" date="2020-09" db="EMBL/GenBank/DDBJ databases">
        <title>Echinicola sp. CAU 1574 isolated from sand of Sido Beach.</title>
        <authorList>
            <person name="Kim W."/>
        </authorList>
    </citation>
    <scope>NUCLEOTIDE SEQUENCE [LARGE SCALE GENOMIC DNA]</scope>
    <source>
        <strain evidence="1 2">CAU 1574</strain>
    </source>
</reference>
<dbReference type="Pfam" id="PF14054">
    <property type="entry name" value="DUF4249"/>
    <property type="match status" value="1"/>
</dbReference>
<dbReference type="RefSeq" id="WP_192012193.1">
    <property type="nucleotide sequence ID" value="NZ_JACYTQ010000012.1"/>
</dbReference>
<evidence type="ECO:0000313" key="1">
    <source>
        <dbReference type="EMBL" id="MBD8491319.1"/>
    </source>
</evidence>
<comment type="caution">
    <text evidence="1">The sequence shown here is derived from an EMBL/GenBank/DDBJ whole genome shotgun (WGS) entry which is preliminary data.</text>
</comment>
<name>A0ABR9AS01_9BACT</name>
<gene>
    <name evidence="1" type="ORF">IFO69_21380</name>
</gene>
<organism evidence="1 2">
    <name type="scientific">Echinicola arenosa</name>
    <dbReference type="NCBI Taxonomy" id="2774144"/>
    <lineage>
        <taxon>Bacteria</taxon>
        <taxon>Pseudomonadati</taxon>
        <taxon>Bacteroidota</taxon>
        <taxon>Cytophagia</taxon>
        <taxon>Cytophagales</taxon>
        <taxon>Cyclobacteriaceae</taxon>
        <taxon>Echinicola</taxon>
    </lineage>
</organism>
<sequence>MSLRQIILAAILTNWIMVSCREPYDPQIDQQDLGILVVEGHIETGEYPSIIKLSTTSTLSGETNGPSTISNAEVYIESQSGEVFSLPLTGEGVYSAEHNLSLNQDYRLHIELPDKGIYQSEWMTPINTPVIEDIGITGGNYEDVEVNVSTHGNEEAEFFVWEYEETWIFFPEIISFLRYDESLDSIVYRINPEDRIDRCWKNEYSDKVNVESSSQYQDDYIFQKHIQTIPYGSEKFSQRYSILVYQRAVTKDAYDFYEILRKNSDDTGDIFSPLPSNIGTNVFHQSDENLKAIGFVTAGSSTRKRAFFDRSEVGTWLVDIPYYAGCEIYYDTIPPNEVGERFNNNIDVPAMIVDGGPTGILGYRGASRKCTDCRLRGTNVRPDFW</sequence>